<dbReference type="PANTHER" id="PTHR48050:SF13">
    <property type="entry name" value="STEROL 3-BETA-GLUCOSYLTRANSFERASE UGT80A2"/>
    <property type="match status" value="1"/>
</dbReference>
<reference evidence="3 4" key="1">
    <citation type="journal article" date="2017" name="Int. J. Syst. Evol. Microbiol.">
        <title>Oleiagrimonas citrea sp. nov., a marine bacterium isolated from tidal flat sediment and emended description of the genus Oleiagrimonas Fang et al. 2015 and Oleiagrimonas soli.</title>
        <authorList>
            <person name="Yang S.H."/>
            <person name="Seo H.S."/>
            <person name="Seong C.N."/>
            <person name="Kwon K.K."/>
        </authorList>
    </citation>
    <scope>NUCLEOTIDE SEQUENCE [LARGE SCALE GENOMIC DNA]</scope>
    <source>
        <strain evidence="3 4">MEBiC09124</strain>
    </source>
</reference>
<feature type="region of interest" description="Disordered" evidence="1">
    <location>
        <begin position="340"/>
        <end position="361"/>
    </location>
</feature>
<dbReference type="InterPro" id="IPR004276">
    <property type="entry name" value="GlycoTrans_28_N"/>
</dbReference>
<name>A0A846ZM89_9GAMM</name>
<dbReference type="Gene3D" id="3.40.50.2000">
    <property type="entry name" value="Glycogen Phosphorylase B"/>
    <property type="match status" value="1"/>
</dbReference>
<evidence type="ECO:0000256" key="1">
    <source>
        <dbReference type="SAM" id="MobiDB-lite"/>
    </source>
</evidence>
<dbReference type="Pfam" id="PF03033">
    <property type="entry name" value="Glyco_transf_28"/>
    <property type="match status" value="1"/>
</dbReference>
<dbReference type="SUPFAM" id="SSF53756">
    <property type="entry name" value="UDP-Glycosyltransferase/glycogen phosphorylase"/>
    <property type="match status" value="1"/>
</dbReference>
<gene>
    <name evidence="3" type="ORF">HF690_06270</name>
</gene>
<protein>
    <submittedName>
        <fullName evidence="3">Glycosyltransferase family 1 protein</fullName>
    </submittedName>
</protein>
<evidence type="ECO:0000259" key="2">
    <source>
        <dbReference type="Pfam" id="PF03033"/>
    </source>
</evidence>
<dbReference type="GO" id="GO:1901137">
    <property type="term" value="P:carbohydrate derivative biosynthetic process"/>
    <property type="evidence" value="ECO:0007669"/>
    <property type="project" value="UniProtKB-ARBA"/>
</dbReference>
<dbReference type="Proteomes" id="UP000541636">
    <property type="component" value="Unassembled WGS sequence"/>
</dbReference>
<keyword evidence="4" id="KW-1185">Reference proteome</keyword>
<dbReference type="GO" id="GO:0005975">
    <property type="term" value="P:carbohydrate metabolic process"/>
    <property type="evidence" value="ECO:0007669"/>
    <property type="project" value="InterPro"/>
</dbReference>
<dbReference type="AlphaFoldDB" id="A0A846ZM89"/>
<sequence length="361" mass="40003">MKPLPHIVLATFGTHGDLHPFMALALALQRHGARVTLAAASEYREKVEAEGLTFARMRPDMQAVIDRLGLDEHELTLRIARQPQFLLTHIVMPALRDAYEDIMAISADADALVTHSVAYGAKLAAEKRGLPDFSIALQPMVFWSAYDPPIIANAERLSRWVYRRGPTLTRAFIDLGKRVSRRWARPIDALRHVLDLPPADAHPLFEGAFSDDGVLALYSSLFGAPQPDHTAHTDIVGFAFHDGERGVPATLDADTQRFLDAGPPPLVFTQGTSAVHDAEIFVRESLAAVRTLGTRTVFVLDDERVARWAAGDRNWWYRIWSTSPTTRRAWNAWASAVHGRDTGTAPIRPPSRSAPCSRMTP</sequence>
<evidence type="ECO:0000313" key="4">
    <source>
        <dbReference type="Proteomes" id="UP000541636"/>
    </source>
</evidence>
<evidence type="ECO:0000313" key="3">
    <source>
        <dbReference type="EMBL" id="NKZ38561.1"/>
    </source>
</evidence>
<dbReference type="RefSeq" id="WP_168608837.1">
    <property type="nucleotide sequence ID" value="NZ_JAAZQD010000002.1"/>
</dbReference>
<organism evidence="3 4">
    <name type="scientific">Oleiagrimonas citrea</name>
    <dbReference type="NCBI Taxonomy" id="1665687"/>
    <lineage>
        <taxon>Bacteria</taxon>
        <taxon>Pseudomonadati</taxon>
        <taxon>Pseudomonadota</taxon>
        <taxon>Gammaproteobacteria</taxon>
        <taxon>Lysobacterales</taxon>
        <taxon>Rhodanobacteraceae</taxon>
        <taxon>Oleiagrimonas</taxon>
    </lineage>
</organism>
<dbReference type="EMBL" id="JAAZQD010000002">
    <property type="protein sequence ID" value="NKZ38561.1"/>
    <property type="molecule type" value="Genomic_DNA"/>
</dbReference>
<dbReference type="PANTHER" id="PTHR48050">
    <property type="entry name" value="STEROL 3-BETA-GLUCOSYLTRANSFERASE"/>
    <property type="match status" value="1"/>
</dbReference>
<proteinExistence type="predicted"/>
<keyword evidence="3" id="KW-0808">Transferase</keyword>
<dbReference type="GO" id="GO:0016758">
    <property type="term" value="F:hexosyltransferase activity"/>
    <property type="evidence" value="ECO:0007669"/>
    <property type="project" value="InterPro"/>
</dbReference>
<feature type="domain" description="Glycosyltransferase family 28 N-terminal" evidence="2">
    <location>
        <begin position="7"/>
        <end position="76"/>
    </location>
</feature>
<dbReference type="InterPro" id="IPR050426">
    <property type="entry name" value="Glycosyltransferase_28"/>
</dbReference>
<comment type="caution">
    <text evidence="3">The sequence shown here is derived from an EMBL/GenBank/DDBJ whole genome shotgun (WGS) entry which is preliminary data.</text>
</comment>
<accession>A0A846ZM89</accession>